<name>A0A8J3F030_9BACI</name>
<proteinExistence type="inferred from homology"/>
<evidence type="ECO:0000313" key="7">
    <source>
        <dbReference type="EMBL" id="GGI15907.1"/>
    </source>
</evidence>
<evidence type="ECO:0000256" key="2">
    <source>
        <dbReference type="ARBA" id="ARBA00005278"/>
    </source>
</evidence>
<accession>A0A8J3F030</accession>
<comment type="subcellular location">
    <subcellularLocation>
        <location evidence="4">Cell membrane</location>
    </subcellularLocation>
    <subcellularLocation>
        <location evidence="1">Membrane</location>
        <topology evidence="1">Multi-pass membrane protein</topology>
    </subcellularLocation>
</comment>
<feature type="transmembrane region" description="Helical" evidence="6">
    <location>
        <begin position="288"/>
        <end position="309"/>
    </location>
</feature>
<keyword evidence="6" id="KW-0812">Transmembrane</keyword>
<evidence type="ECO:0000256" key="4">
    <source>
        <dbReference type="PIRNR" id="PIRNR005690"/>
    </source>
</evidence>
<gene>
    <name evidence="7" type="primary">gerKA</name>
    <name evidence="7" type="ORF">GCM10007380_30310</name>
</gene>
<protein>
    <submittedName>
        <fullName evidence="7">Germination protein KA</fullName>
    </submittedName>
</protein>
<keyword evidence="3 4" id="KW-0472">Membrane</keyword>
<dbReference type="AlphaFoldDB" id="A0A8J3F030"/>
<feature type="region of interest" description="Disordered" evidence="5">
    <location>
        <begin position="479"/>
        <end position="498"/>
    </location>
</feature>
<evidence type="ECO:0000256" key="6">
    <source>
        <dbReference type="SAM" id="Phobius"/>
    </source>
</evidence>
<dbReference type="GO" id="GO:0009847">
    <property type="term" value="P:spore germination"/>
    <property type="evidence" value="ECO:0007669"/>
    <property type="project" value="UniProtKB-UniRule"/>
</dbReference>
<dbReference type="OrthoDB" id="9772630at2"/>
<dbReference type="Pfam" id="PF03323">
    <property type="entry name" value="GerA"/>
    <property type="match status" value="1"/>
</dbReference>
<feature type="transmembrane region" description="Helical" evidence="6">
    <location>
        <begin position="411"/>
        <end position="438"/>
    </location>
</feature>
<feature type="transmembrane region" description="Helical" evidence="6">
    <location>
        <begin position="329"/>
        <end position="348"/>
    </location>
</feature>
<feature type="transmembrane region" description="Helical" evidence="6">
    <location>
        <begin position="380"/>
        <end position="399"/>
    </location>
</feature>
<dbReference type="PANTHER" id="PTHR22550:SF5">
    <property type="entry name" value="LEUCINE ZIPPER PROTEIN 4"/>
    <property type="match status" value="1"/>
</dbReference>
<sequence length="498" mass="56188">MRFSKDTLSPGQQANNENRLTVDLKSNIEKINEFLCNTEDLIVTEINKNSEKLTLLYLDTMVKKDLLFSYVVDPLFDSTDLKFLSKLELNRSSRISTLGKRIVDGYCVILKENCIEGFMMEVSDSQGRSISEPNTEQNINGAHDGFIESLSTNIQLLRKRVRNTDLKVEYFTIGKMTNTKVAMVYIDSLANRMLVEEIMKRISSIQVDQLQSTGNLEELIEDNPYSPFPQVLNTERPDRATSYLLDGKIALIVDGSPMVSIVPITFFSFYQAPDDYNHRWLIGSFFRIIRVFSFIVAISLPAIYIAIVTFHSEVLPIGILYSIRVSLEFVPFLPLVEAFAMQIILELLKEASIRLPSPIAQTIGIVGGLVIGTAVVEAHLVSNTMIVVIGFTAIASFVAPINEMGTSARVLGFPTMIAASVFGFFGIILSLMLIFMHLCKLQSFGMPYFSPIAPFKKEDLKDTFIRLPFWKLNTRPTDAKPKKLRQQGMSRVWKKNDH</sequence>
<evidence type="ECO:0000256" key="1">
    <source>
        <dbReference type="ARBA" id="ARBA00004141"/>
    </source>
</evidence>
<feature type="transmembrane region" description="Helical" evidence="6">
    <location>
        <begin position="355"/>
        <end position="374"/>
    </location>
</feature>
<dbReference type="EMBL" id="BMHB01000002">
    <property type="protein sequence ID" value="GGI15907.1"/>
    <property type="molecule type" value="Genomic_DNA"/>
</dbReference>
<dbReference type="PANTHER" id="PTHR22550">
    <property type="entry name" value="SPORE GERMINATION PROTEIN"/>
    <property type="match status" value="1"/>
</dbReference>
<evidence type="ECO:0000256" key="3">
    <source>
        <dbReference type="ARBA" id="ARBA00023136"/>
    </source>
</evidence>
<dbReference type="InterPro" id="IPR050768">
    <property type="entry name" value="UPF0353/GerABKA_families"/>
</dbReference>
<keyword evidence="6" id="KW-1133">Transmembrane helix</keyword>
<dbReference type="InterPro" id="IPR004995">
    <property type="entry name" value="Spore_Ger"/>
</dbReference>
<organism evidence="7 8">
    <name type="scientific">Gottfriedia solisilvae</name>
    <dbReference type="NCBI Taxonomy" id="1516104"/>
    <lineage>
        <taxon>Bacteria</taxon>
        <taxon>Bacillati</taxon>
        <taxon>Bacillota</taxon>
        <taxon>Bacilli</taxon>
        <taxon>Bacillales</taxon>
        <taxon>Bacillaceae</taxon>
        <taxon>Gottfriedia</taxon>
    </lineage>
</organism>
<evidence type="ECO:0000313" key="8">
    <source>
        <dbReference type="Proteomes" id="UP000626244"/>
    </source>
</evidence>
<comment type="similarity">
    <text evidence="2 4">Belongs to the GerABKA family.</text>
</comment>
<keyword evidence="8" id="KW-1185">Reference proteome</keyword>
<comment type="caution">
    <text evidence="7">The sequence shown here is derived from an EMBL/GenBank/DDBJ whole genome shotgun (WGS) entry which is preliminary data.</text>
</comment>
<dbReference type="Proteomes" id="UP000626244">
    <property type="component" value="Unassembled WGS sequence"/>
</dbReference>
<evidence type="ECO:0000256" key="5">
    <source>
        <dbReference type="SAM" id="MobiDB-lite"/>
    </source>
</evidence>
<reference evidence="8" key="1">
    <citation type="journal article" date="2019" name="Int. J. Syst. Evol. Microbiol.">
        <title>The Global Catalogue of Microorganisms (GCM) 10K type strain sequencing project: providing services to taxonomists for standard genome sequencing and annotation.</title>
        <authorList>
            <consortium name="The Broad Institute Genomics Platform"/>
            <consortium name="The Broad Institute Genome Sequencing Center for Infectious Disease"/>
            <person name="Wu L."/>
            <person name="Ma J."/>
        </authorList>
    </citation>
    <scope>NUCLEOTIDE SEQUENCE [LARGE SCALE GENOMIC DNA]</scope>
    <source>
        <strain evidence="8">CGMCC 1.14993</strain>
    </source>
</reference>
<dbReference type="GO" id="GO:0005886">
    <property type="term" value="C:plasma membrane"/>
    <property type="evidence" value="ECO:0007669"/>
    <property type="project" value="UniProtKB-SubCell"/>
</dbReference>
<dbReference type="RefSeq" id="WP_088000519.1">
    <property type="nucleotide sequence ID" value="NZ_BMHB01000002.1"/>
</dbReference>
<dbReference type="PIRSF" id="PIRSF005690">
    <property type="entry name" value="GerBA"/>
    <property type="match status" value="1"/>
</dbReference>